<reference evidence="3" key="1">
    <citation type="submission" date="2025-08" db="UniProtKB">
        <authorList>
            <consortium name="RefSeq"/>
        </authorList>
    </citation>
    <scope>IDENTIFICATION</scope>
    <source>
        <tissue evidence="3">Whole body</tissue>
    </source>
</reference>
<dbReference type="GeneID" id="113398697"/>
<accession>A0A8B8IAS9</accession>
<dbReference type="GO" id="GO:0032259">
    <property type="term" value="P:methylation"/>
    <property type="evidence" value="ECO:0007669"/>
    <property type="project" value="UniProtKB-KW"/>
</dbReference>
<dbReference type="Proteomes" id="UP001652626">
    <property type="component" value="Chromosome 18"/>
</dbReference>
<sequence>MSILFSENNLVLIDHIHFISKIYEGVSYNKQEKSNYTLIGKLFSIKNSKQNGNKKRPRECSQIIEEASRVKQMYNDLYEKIPIEIKQNIRDKYNLLETSLVRDLSRKYFECTLFDHKGLNGGNNSDGPLCCKVKDDYFLIPPRARFLCGCVKEQCQKLKTNKYDIVIADPPWWNKYIRRLKGANDKMSYSMMYNEDIASIPLKDLLSKNSLIAIWCTNALSNINAVKNIIFPEWGVEYVTTWYWLKVNIDLTPLCEFSAGCKKQPYERVIIGKVGEVRNIPCDLLLASVPSALHSHKPPLLDLLTPCMDVKEVKILELFARYLLPNTTSVGYEPLKWQHISLYEER</sequence>
<evidence type="ECO:0000256" key="1">
    <source>
        <dbReference type="PROSITE-ProRule" id="PRU00489"/>
    </source>
</evidence>
<organism evidence="2 3">
    <name type="scientific">Vanessa tameamea</name>
    <name type="common">Kamehameha butterfly</name>
    <dbReference type="NCBI Taxonomy" id="334116"/>
    <lineage>
        <taxon>Eukaryota</taxon>
        <taxon>Metazoa</taxon>
        <taxon>Ecdysozoa</taxon>
        <taxon>Arthropoda</taxon>
        <taxon>Hexapoda</taxon>
        <taxon>Insecta</taxon>
        <taxon>Pterygota</taxon>
        <taxon>Neoptera</taxon>
        <taxon>Endopterygota</taxon>
        <taxon>Lepidoptera</taxon>
        <taxon>Glossata</taxon>
        <taxon>Ditrysia</taxon>
        <taxon>Papilionoidea</taxon>
        <taxon>Nymphalidae</taxon>
        <taxon>Nymphalinae</taxon>
        <taxon>Vanessa</taxon>
    </lineage>
</organism>
<dbReference type="InterPro" id="IPR007757">
    <property type="entry name" value="MT-A70-like"/>
</dbReference>
<dbReference type="GO" id="GO:0003676">
    <property type="term" value="F:nucleic acid binding"/>
    <property type="evidence" value="ECO:0007669"/>
    <property type="project" value="InterPro"/>
</dbReference>
<dbReference type="PANTHER" id="PTHR12829:SF4">
    <property type="entry name" value="N(6)-ADENINE-SPECIFIC METHYLTRANSFERASE METTL4"/>
    <property type="match status" value="1"/>
</dbReference>
<dbReference type="OrthoDB" id="61116at2759"/>
<dbReference type="OMA" id="YERLFIG"/>
<keyword evidence="3" id="KW-0489">Methyltransferase</keyword>
<keyword evidence="2" id="KW-1185">Reference proteome</keyword>
<dbReference type="Pfam" id="PF05063">
    <property type="entry name" value="MT-A70"/>
    <property type="match status" value="1"/>
</dbReference>
<dbReference type="PANTHER" id="PTHR12829">
    <property type="entry name" value="N6-ADENOSINE-METHYLTRANSFERASE"/>
    <property type="match status" value="1"/>
</dbReference>
<keyword evidence="3" id="KW-0808">Transferase</keyword>
<dbReference type="RefSeq" id="XP_026493356.2">
    <property type="nucleotide sequence ID" value="XM_026637571.2"/>
</dbReference>
<name>A0A8B8IAS9_VANTA</name>
<dbReference type="AlphaFoldDB" id="A0A8B8IAS9"/>
<dbReference type="PROSITE" id="PS51143">
    <property type="entry name" value="MT_A70"/>
    <property type="match status" value="1"/>
</dbReference>
<dbReference type="SUPFAM" id="SSF53335">
    <property type="entry name" value="S-adenosyl-L-methionine-dependent methyltransferases"/>
    <property type="match status" value="1"/>
</dbReference>
<dbReference type="PROSITE" id="PS00092">
    <property type="entry name" value="N6_MTASE"/>
    <property type="match status" value="1"/>
</dbReference>
<dbReference type="InterPro" id="IPR029063">
    <property type="entry name" value="SAM-dependent_MTases_sf"/>
</dbReference>
<gene>
    <name evidence="3" type="primary">LOC113398697</name>
</gene>
<comment type="similarity">
    <text evidence="1">Belongs to the MT-A70-like family.</text>
</comment>
<protein>
    <submittedName>
        <fullName evidence="3">N(6)-adenine-specific methyltransferase METTL4</fullName>
    </submittedName>
</protein>
<evidence type="ECO:0000313" key="3">
    <source>
        <dbReference type="RefSeq" id="XP_026493356.2"/>
    </source>
</evidence>
<proteinExistence type="inferred from homology"/>
<dbReference type="InterPro" id="IPR002052">
    <property type="entry name" value="DNA_methylase_N6_adenine_CS"/>
</dbReference>
<evidence type="ECO:0000313" key="2">
    <source>
        <dbReference type="Proteomes" id="UP001652626"/>
    </source>
</evidence>
<dbReference type="GO" id="GO:0005634">
    <property type="term" value="C:nucleus"/>
    <property type="evidence" value="ECO:0007669"/>
    <property type="project" value="TreeGrafter"/>
</dbReference>
<dbReference type="GO" id="GO:0008168">
    <property type="term" value="F:methyltransferase activity"/>
    <property type="evidence" value="ECO:0007669"/>
    <property type="project" value="UniProtKB-KW"/>
</dbReference>